<name>A0A821G744_9BILA</name>
<protein>
    <submittedName>
        <fullName evidence="2">Uncharacterized protein</fullName>
    </submittedName>
</protein>
<feature type="region of interest" description="Disordered" evidence="1">
    <location>
        <begin position="1"/>
        <end position="44"/>
    </location>
</feature>
<comment type="caution">
    <text evidence="2">The sequence shown here is derived from an EMBL/GenBank/DDBJ whole genome shotgun (WGS) entry which is preliminary data.</text>
</comment>
<evidence type="ECO:0000256" key="1">
    <source>
        <dbReference type="SAM" id="MobiDB-lite"/>
    </source>
</evidence>
<dbReference type="Proteomes" id="UP000663866">
    <property type="component" value="Unassembled WGS sequence"/>
</dbReference>
<feature type="compositionally biased region" description="Basic and acidic residues" evidence="1">
    <location>
        <begin position="1"/>
        <end position="16"/>
    </location>
</feature>
<feature type="compositionally biased region" description="Polar residues" evidence="1">
    <location>
        <begin position="32"/>
        <end position="44"/>
    </location>
</feature>
<dbReference type="AlphaFoldDB" id="A0A821G744"/>
<dbReference type="EMBL" id="CAJOBG010090777">
    <property type="protein sequence ID" value="CAF4664742.1"/>
    <property type="molecule type" value="Genomic_DNA"/>
</dbReference>
<keyword evidence="3" id="KW-1185">Reference proteome</keyword>
<organism evidence="2 3">
    <name type="scientific">Rotaria magnacalcarata</name>
    <dbReference type="NCBI Taxonomy" id="392030"/>
    <lineage>
        <taxon>Eukaryota</taxon>
        <taxon>Metazoa</taxon>
        <taxon>Spiralia</taxon>
        <taxon>Gnathifera</taxon>
        <taxon>Rotifera</taxon>
        <taxon>Eurotatoria</taxon>
        <taxon>Bdelloidea</taxon>
        <taxon>Philodinida</taxon>
        <taxon>Philodinidae</taxon>
        <taxon>Rotaria</taxon>
    </lineage>
</organism>
<feature type="non-terminal residue" evidence="2">
    <location>
        <position position="44"/>
    </location>
</feature>
<sequence>MNHTNESYDHESDRTSVARIPSNEPDVPSPKFTPQTSSASANAG</sequence>
<accession>A0A821G744</accession>
<evidence type="ECO:0000313" key="2">
    <source>
        <dbReference type="EMBL" id="CAF4664742.1"/>
    </source>
</evidence>
<gene>
    <name evidence="2" type="ORF">OVN521_LOCUS47213</name>
</gene>
<proteinExistence type="predicted"/>
<reference evidence="2" key="1">
    <citation type="submission" date="2021-02" db="EMBL/GenBank/DDBJ databases">
        <authorList>
            <person name="Nowell W R."/>
        </authorList>
    </citation>
    <scope>NUCLEOTIDE SEQUENCE</scope>
</reference>
<evidence type="ECO:0000313" key="3">
    <source>
        <dbReference type="Proteomes" id="UP000663866"/>
    </source>
</evidence>